<dbReference type="Proteomes" id="UP001595476">
    <property type="component" value="Unassembled WGS sequence"/>
</dbReference>
<evidence type="ECO:0000313" key="6">
    <source>
        <dbReference type="EMBL" id="MFC3153233.1"/>
    </source>
</evidence>
<comment type="similarity">
    <text evidence="1">Belongs to the Gfa family.</text>
</comment>
<dbReference type="PROSITE" id="PS51891">
    <property type="entry name" value="CENP_V_GFA"/>
    <property type="match status" value="1"/>
</dbReference>
<dbReference type="PANTHER" id="PTHR33337">
    <property type="entry name" value="GFA DOMAIN-CONTAINING PROTEIN"/>
    <property type="match status" value="1"/>
</dbReference>
<evidence type="ECO:0000313" key="7">
    <source>
        <dbReference type="Proteomes" id="UP001595476"/>
    </source>
</evidence>
<gene>
    <name evidence="6" type="ORF">ACFOEK_19495</name>
</gene>
<feature type="domain" description="CENP-V/GFA" evidence="5">
    <location>
        <begin position="5"/>
        <end position="115"/>
    </location>
</feature>
<dbReference type="PANTHER" id="PTHR33337:SF40">
    <property type="entry name" value="CENP-V_GFA DOMAIN-CONTAINING PROTEIN-RELATED"/>
    <property type="match status" value="1"/>
</dbReference>
<dbReference type="RefSeq" id="WP_386723157.1">
    <property type="nucleotide sequence ID" value="NZ_JBHRSZ010000009.1"/>
</dbReference>
<dbReference type="EMBL" id="JBHRSZ010000009">
    <property type="protein sequence ID" value="MFC3153233.1"/>
    <property type="molecule type" value="Genomic_DNA"/>
</dbReference>
<protein>
    <submittedName>
        <fullName evidence="6">GFA family protein</fullName>
    </submittedName>
</protein>
<evidence type="ECO:0000259" key="5">
    <source>
        <dbReference type="PROSITE" id="PS51891"/>
    </source>
</evidence>
<dbReference type="InterPro" id="IPR011057">
    <property type="entry name" value="Mss4-like_sf"/>
</dbReference>
<name>A0ABV7HKU3_9GAMM</name>
<dbReference type="Pfam" id="PF04828">
    <property type="entry name" value="GFA"/>
    <property type="match status" value="1"/>
</dbReference>
<reference evidence="7" key="1">
    <citation type="journal article" date="2019" name="Int. J. Syst. Evol. Microbiol.">
        <title>The Global Catalogue of Microorganisms (GCM) 10K type strain sequencing project: providing services to taxonomists for standard genome sequencing and annotation.</title>
        <authorList>
            <consortium name="The Broad Institute Genomics Platform"/>
            <consortium name="The Broad Institute Genome Sequencing Center for Infectious Disease"/>
            <person name="Wu L."/>
            <person name="Ma J."/>
        </authorList>
    </citation>
    <scope>NUCLEOTIDE SEQUENCE [LARGE SCALE GENOMIC DNA]</scope>
    <source>
        <strain evidence="7">KCTC 52438</strain>
    </source>
</reference>
<comment type="caution">
    <text evidence="6">The sequence shown here is derived from an EMBL/GenBank/DDBJ whole genome shotgun (WGS) entry which is preliminary data.</text>
</comment>
<keyword evidence="4" id="KW-0456">Lyase</keyword>
<accession>A0ABV7HKU3</accession>
<keyword evidence="7" id="KW-1185">Reference proteome</keyword>
<proteinExistence type="inferred from homology"/>
<evidence type="ECO:0000256" key="2">
    <source>
        <dbReference type="ARBA" id="ARBA00022723"/>
    </source>
</evidence>
<dbReference type="Gene3D" id="3.90.1590.10">
    <property type="entry name" value="glutathione-dependent formaldehyde- activating enzyme (gfa)"/>
    <property type="match status" value="1"/>
</dbReference>
<keyword evidence="3" id="KW-0862">Zinc</keyword>
<evidence type="ECO:0000256" key="4">
    <source>
        <dbReference type="ARBA" id="ARBA00023239"/>
    </source>
</evidence>
<organism evidence="6 7">
    <name type="scientific">Litoribrevibacter euphylliae</name>
    <dbReference type="NCBI Taxonomy" id="1834034"/>
    <lineage>
        <taxon>Bacteria</taxon>
        <taxon>Pseudomonadati</taxon>
        <taxon>Pseudomonadota</taxon>
        <taxon>Gammaproteobacteria</taxon>
        <taxon>Oceanospirillales</taxon>
        <taxon>Oceanospirillaceae</taxon>
        <taxon>Litoribrevibacter</taxon>
    </lineage>
</organism>
<dbReference type="InterPro" id="IPR006913">
    <property type="entry name" value="CENP-V/GFA"/>
</dbReference>
<sequence>MSYPIEGSCQCGGVKYQLLSKPLMIVACHCKECQKLSTSAFSITAMVEADSIQFEGEMVEWRRTADSGNINGAKFCPTCGNRIYHFNPDEPDKIKLKPSNLSDTSIIKPTAHVWVSEKQEWFTLPDNVAIFEKQP</sequence>
<evidence type="ECO:0000256" key="1">
    <source>
        <dbReference type="ARBA" id="ARBA00005495"/>
    </source>
</evidence>
<dbReference type="SUPFAM" id="SSF51316">
    <property type="entry name" value="Mss4-like"/>
    <property type="match status" value="1"/>
</dbReference>
<keyword evidence="2" id="KW-0479">Metal-binding</keyword>
<evidence type="ECO:0000256" key="3">
    <source>
        <dbReference type="ARBA" id="ARBA00022833"/>
    </source>
</evidence>